<evidence type="ECO:0000256" key="11">
    <source>
        <dbReference type="SAM" id="MobiDB-lite"/>
    </source>
</evidence>
<comment type="domain">
    <text evidence="10">The VLRF1 domain mediates binding to the 60S ribosomal subunit.</text>
</comment>
<feature type="region of interest" description="Disordered" evidence="11">
    <location>
        <begin position="44"/>
        <end position="65"/>
    </location>
</feature>
<dbReference type="Proteomes" id="UP001497600">
    <property type="component" value="Chromosome D"/>
</dbReference>
<keyword evidence="7 10" id="KW-0378">Hydrolase</keyword>
<sequence>MSTTAPAKPPAVENLYLYNLQPKIAESLELMYFDSSVSVVVQPSNENSKEVSPSPENIVKPGHASTCTSCAVEITSPEERRNHYKSDFHRFNIKRSIEKLDPVSEEEFENLIEGQSIESLSGSDASSDEENDEEEEREDKLANALEGLDLQGDDDEENVVSHLNTKSAFMYLRSSVLSSGKVFGIYKCLFSPQQLLNSPMESLLTLSQPPVKSKKSALFMIGGGHFAGAIISHIAKNTRGNPPHAKETRQEQAVNVIVSKTFHRYTTRRKQGGSQSANDNGKGKAVSAGSSIRRYNEQALIKDVRELLTTWKQHLSECEFIFIRANGPSNRKIMVGYEGCEITNNDPRLRTFPFTTKRATATELKRAWAELSYLHVVDTPKEDAREKRRLQQRQEQLKNSQVQHKKEAEAVISPQEKHTSEIISILKKSKAPLLINYLKKNKLSPDFPLEPKSQYIHNPTLTHYAAAHGLTHMVQILLVNLKADPTIESESHKTPAELSANPATRKAFQIARYSLGEDYCDWKAAKVGAAKSKEEFLKEEQAEQDLVSQEKKRLIQEELAKKTELELKAPRVFGGGILGGSITQSADMNKLSDQQKMRIMREQRARAAEARLKGN</sequence>
<dbReference type="InterPro" id="IPR047139">
    <property type="entry name" value="ANKZ1/VMS1"/>
</dbReference>
<keyword evidence="6 10" id="KW-0255">Endonuclease</keyword>
<feature type="region of interest" description="Disordered" evidence="11">
    <location>
        <begin position="392"/>
        <end position="413"/>
    </location>
</feature>
<feature type="active site" evidence="10">
    <location>
        <position position="275"/>
    </location>
</feature>
<keyword evidence="5" id="KW-0677">Repeat</keyword>
<evidence type="ECO:0000256" key="3">
    <source>
        <dbReference type="ARBA" id="ARBA00022490"/>
    </source>
</evidence>
<evidence type="ECO:0000259" key="12">
    <source>
        <dbReference type="PROSITE" id="PS52044"/>
    </source>
</evidence>
<evidence type="ECO:0000256" key="6">
    <source>
        <dbReference type="ARBA" id="ARBA00022759"/>
    </source>
</evidence>
<accession>A0ABP0EBA3</accession>
<evidence type="ECO:0000256" key="10">
    <source>
        <dbReference type="PROSITE-ProRule" id="PRU01389"/>
    </source>
</evidence>
<name>A0ABP0EBA3_9ASCO</name>
<organism evidence="13 14">
    <name type="scientific">[Candida] anglica</name>
    <dbReference type="NCBI Taxonomy" id="148631"/>
    <lineage>
        <taxon>Eukaryota</taxon>
        <taxon>Fungi</taxon>
        <taxon>Dikarya</taxon>
        <taxon>Ascomycota</taxon>
        <taxon>Saccharomycotina</taxon>
        <taxon>Pichiomycetes</taxon>
        <taxon>Debaryomycetaceae</taxon>
        <taxon>Kurtzmaniella</taxon>
    </lineage>
</organism>
<protein>
    <submittedName>
        <fullName evidence="13">Protein Vms1p</fullName>
    </submittedName>
</protein>
<keyword evidence="8" id="KW-0040">ANK repeat</keyword>
<evidence type="ECO:0000256" key="8">
    <source>
        <dbReference type="ARBA" id="ARBA00023043"/>
    </source>
</evidence>
<evidence type="ECO:0000256" key="7">
    <source>
        <dbReference type="ARBA" id="ARBA00022801"/>
    </source>
</evidence>
<comment type="subcellular location">
    <subcellularLocation>
        <location evidence="1">Cytoplasm</location>
    </subcellularLocation>
</comment>
<keyword evidence="9" id="KW-0175">Coiled coil</keyword>
<dbReference type="PANTHER" id="PTHR16036">
    <property type="entry name" value="ANKYRIN REPEAT AND ZINC FINGER DOMAIN-CONTAINING PROTEIN 1"/>
    <property type="match status" value="1"/>
</dbReference>
<feature type="region of interest" description="Disordered" evidence="11">
    <location>
        <begin position="265"/>
        <end position="289"/>
    </location>
</feature>
<feature type="domain" description="VLRF1" evidence="12">
    <location>
        <begin position="212"/>
        <end position="374"/>
    </location>
</feature>
<keyword evidence="3 10" id="KW-0963">Cytoplasm</keyword>
<proteinExistence type="inferred from homology"/>
<dbReference type="InterPro" id="IPR041175">
    <property type="entry name" value="VLRF1/Vms1"/>
</dbReference>
<gene>
    <name evidence="13" type="primary">VMS1</name>
    <name evidence="13" type="ORF">CAAN4_D06766</name>
</gene>
<evidence type="ECO:0000313" key="14">
    <source>
        <dbReference type="Proteomes" id="UP001497600"/>
    </source>
</evidence>
<evidence type="ECO:0000256" key="2">
    <source>
        <dbReference type="ARBA" id="ARBA00009262"/>
    </source>
</evidence>
<dbReference type="EMBL" id="OZ004256">
    <property type="protein sequence ID" value="CAK7903880.1"/>
    <property type="molecule type" value="Genomic_DNA"/>
</dbReference>
<evidence type="ECO:0000256" key="9">
    <source>
        <dbReference type="ARBA" id="ARBA00023054"/>
    </source>
</evidence>
<keyword evidence="4 10" id="KW-0540">Nuclease</keyword>
<feature type="region of interest" description="Disordered" evidence="11">
    <location>
        <begin position="112"/>
        <end position="139"/>
    </location>
</feature>
<feature type="compositionally biased region" description="Acidic residues" evidence="11">
    <location>
        <begin position="126"/>
        <end position="137"/>
    </location>
</feature>
<feature type="compositionally biased region" description="Basic and acidic residues" evidence="11">
    <location>
        <begin position="404"/>
        <end position="413"/>
    </location>
</feature>
<comment type="similarity">
    <text evidence="2 10">Belongs to the ANKZF1/VMS1 family.</text>
</comment>
<dbReference type="Pfam" id="PF18826">
    <property type="entry name" value="bVLRF1"/>
    <property type="match status" value="1"/>
</dbReference>
<dbReference type="PROSITE" id="PS52044">
    <property type="entry name" value="VLRF1"/>
    <property type="match status" value="1"/>
</dbReference>
<evidence type="ECO:0000256" key="4">
    <source>
        <dbReference type="ARBA" id="ARBA00022722"/>
    </source>
</evidence>
<evidence type="ECO:0000313" key="13">
    <source>
        <dbReference type="EMBL" id="CAK7903880.1"/>
    </source>
</evidence>
<evidence type="ECO:0000256" key="1">
    <source>
        <dbReference type="ARBA" id="ARBA00004496"/>
    </source>
</evidence>
<evidence type="ECO:0000256" key="5">
    <source>
        <dbReference type="ARBA" id="ARBA00022737"/>
    </source>
</evidence>
<feature type="compositionally biased region" description="Polar residues" evidence="11">
    <location>
        <begin position="44"/>
        <end position="55"/>
    </location>
</feature>
<dbReference type="PANTHER" id="PTHR16036:SF2">
    <property type="entry name" value="TRNA ENDONUCLEASE ANKZF1"/>
    <property type="match status" value="1"/>
</dbReference>
<reference evidence="13 14" key="1">
    <citation type="submission" date="2024-01" db="EMBL/GenBank/DDBJ databases">
        <authorList>
            <consortium name="Genoscope - CEA"/>
            <person name="William W."/>
        </authorList>
    </citation>
    <scope>NUCLEOTIDE SEQUENCE [LARGE SCALE GENOMIC DNA]</scope>
    <source>
        <strain evidence="13 14">29B2s-10</strain>
    </source>
</reference>
<keyword evidence="14" id="KW-1185">Reference proteome</keyword>